<reference evidence="4 5" key="1">
    <citation type="journal article" date="2011" name="J. Bacteriol.">
        <title>Genome Sequences of Alicycliphilus denitrificans Strains BC and K601T.</title>
        <authorList>
            <person name="Oosterkamp M.J."/>
            <person name="Veuskens T."/>
            <person name="Plugge C.M."/>
            <person name="Langenhoff A.A."/>
            <person name="Gerritse J."/>
            <person name="van Berkel W.J."/>
            <person name="Pieper D.H."/>
            <person name="Junca H."/>
            <person name="Goodwin L.A."/>
            <person name="Daligault H.E."/>
            <person name="Bruce D.C."/>
            <person name="Detter J.C."/>
            <person name="Tapia R."/>
            <person name="Han C.S."/>
            <person name="Land M.L."/>
            <person name="Hauser L.J."/>
            <person name="Smidt H."/>
            <person name="Stams A.J."/>
        </authorList>
    </citation>
    <scope>NUCLEOTIDE SEQUENCE [LARGE SCALE GENOMIC DNA]</scope>
    <source>
        <strain evidence="5">DSM 14773 / CIP 107495 / K601</strain>
    </source>
</reference>
<evidence type="ECO:0000256" key="2">
    <source>
        <dbReference type="ARBA" id="ARBA00023239"/>
    </source>
</evidence>
<dbReference type="AlphaFoldDB" id="F4G403"/>
<dbReference type="InterPro" id="IPR018376">
    <property type="entry name" value="Enoyl-CoA_hyd/isom_CS"/>
</dbReference>
<dbReference type="CDD" id="cd06558">
    <property type="entry name" value="crotonase-like"/>
    <property type="match status" value="1"/>
</dbReference>
<dbReference type="GO" id="GO:0016853">
    <property type="term" value="F:isomerase activity"/>
    <property type="evidence" value="ECO:0007669"/>
    <property type="project" value="UniProtKB-KW"/>
</dbReference>
<reference evidence="4 5" key="2">
    <citation type="submission" date="2011-04" db="EMBL/GenBank/DDBJ databases">
        <title>Complete sequence of chromosome of Alicycliphilus denitrificans K601.</title>
        <authorList>
            <consortium name="US DOE Joint Genome Institute"/>
            <person name="Lucas S."/>
            <person name="Han J."/>
            <person name="Lapidus A."/>
            <person name="Cheng J.-F."/>
            <person name="Goodwin L."/>
            <person name="Pitluck S."/>
            <person name="Peters L."/>
            <person name="Zeytun A."/>
            <person name="Detter J.C."/>
            <person name="Han C."/>
            <person name="Tapia R."/>
            <person name="Land M."/>
            <person name="Hauser L."/>
            <person name="Kyrpides N."/>
            <person name="Ivanova N."/>
            <person name="Mikhailova N."/>
            <person name="Pagani I."/>
            <person name="Oosterkamp M."/>
            <person name="Pieper D."/>
            <person name="van Berkel W."/>
            <person name="Langenhoff A."/>
            <person name="Smidt H."/>
            <person name="Stams A."/>
            <person name="Woyke T."/>
        </authorList>
    </citation>
    <scope>NUCLEOTIDE SEQUENCE [LARGE SCALE GENOMIC DNA]</scope>
    <source>
        <strain evidence="5">DSM 14773 / CIP 107495 / K601</strain>
    </source>
</reference>
<dbReference type="GO" id="GO:0006635">
    <property type="term" value="P:fatty acid beta-oxidation"/>
    <property type="evidence" value="ECO:0007669"/>
    <property type="project" value="TreeGrafter"/>
</dbReference>
<dbReference type="PROSITE" id="PS00166">
    <property type="entry name" value="ENOYL_COA_HYDRATASE"/>
    <property type="match status" value="1"/>
</dbReference>
<dbReference type="PANTHER" id="PTHR11941">
    <property type="entry name" value="ENOYL-COA HYDRATASE-RELATED"/>
    <property type="match status" value="1"/>
</dbReference>
<dbReference type="HOGENOM" id="CLU_009834_7_4_4"/>
<dbReference type="FunFam" id="1.10.12.10:FF:000001">
    <property type="entry name" value="Probable enoyl-CoA hydratase, mitochondrial"/>
    <property type="match status" value="1"/>
</dbReference>
<comment type="similarity">
    <text evidence="1 3">Belongs to the enoyl-CoA hydratase/isomerase family.</text>
</comment>
<dbReference type="EMBL" id="CP002657">
    <property type="protein sequence ID" value="AEB84064.1"/>
    <property type="molecule type" value="Genomic_DNA"/>
</dbReference>
<dbReference type="PANTHER" id="PTHR11941:SF54">
    <property type="entry name" value="ENOYL-COA HYDRATASE, MITOCHONDRIAL"/>
    <property type="match status" value="1"/>
</dbReference>
<dbReference type="STRING" id="596154.Alide2_1673"/>
<gene>
    <name evidence="4" type="ordered locus">Alide2_1673</name>
</gene>
<dbReference type="Gene3D" id="3.90.226.10">
    <property type="entry name" value="2-enoyl-CoA Hydratase, Chain A, domain 1"/>
    <property type="match status" value="1"/>
</dbReference>
<dbReference type="KEGG" id="adk:Alide2_1673"/>
<dbReference type="OrthoDB" id="9807606at2"/>
<keyword evidence="5" id="KW-1185">Reference proteome</keyword>
<keyword evidence="2" id="KW-0456">Lyase</keyword>
<dbReference type="Gene3D" id="1.10.12.10">
    <property type="entry name" value="Lyase 2-enoyl-coa Hydratase, Chain A, domain 2"/>
    <property type="match status" value="1"/>
</dbReference>
<dbReference type="Proteomes" id="UP000007938">
    <property type="component" value="Chromosome"/>
</dbReference>
<dbReference type="InterPro" id="IPR029045">
    <property type="entry name" value="ClpP/crotonase-like_dom_sf"/>
</dbReference>
<dbReference type="RefSeq" id="WP_013721815.1">
    <property type="nucleotide sequence ID" value="NC_015422.1"/>
</dbReference>
<dbReference type="eggNOG" id="COG1024">
    <property type="taxonomic scope" value="Bacteria"/>
</dbReference>
<evidence type="ECO:0000256" key="1">
    <source>
        <dbReference type="ARBA" id="ARBA00005254"/>
    </source>
</evidence>
<accession>F4G403</accession>
<proteinExistence type="inferred from homology"/>
<evidence type="ECO:0000313" key="4">
    <source>
        <dbReference type="EMBL" id="AEB84064.1"/>
    </source>
</evidence>
<sequence length="258" mass="26567">MTEVLVHRQDAIAVLTINRPRAKNSLNRAVFDGLHAQLAQLRHDESVRALILTGAEGVFCAGADITAFDALRAEPLLGARAAAGGMLWPALAGFPKPVIAAVEGLALGGGMELALACDIVIAGESARFGVPEVKLGAIPGGGGTQRLIRAAGKSKAMALLLTGDFMDARKACEAGIVADVVADGQALPAALAMAARIAANSPLAVALAKDAALCSFETSLAQGLEHEKRNFGVAMHSADSREGQEAFLGRRAPRFTGR</sequence>
<name>F4G403_ALIDK</name>
<dbReference type="FunFam" id="3.90.226.10:FF:000009">
    <property type="entry name" value="Carnitinyl-CoA dehydratase"/>
    <property type="match status" value="1"/>
</dbReference>
<protein>
    <submittedName>
        <fullName evidence="4">Enoyl-CoA hydratase/isomerase</fullName>
    </submittedName>
</protein>
<evidence type="ECO:0000256" key="3">
    <source>
        <dbReference type="RuleBase" id="RU003707"/>
    </source>
</evidence>
<evidence type="ECO:0000313" key="5">
    <source>
        <dbReference type="Proteomes" id="UP000007938"/>
    </source>
</evidence>
<dbReference type="InterPro" id="IPR001753">
    <property type="entry name" value="Enoyl-CoA_hydra/iso"/>
</dbReference>
<keyword evidence="4" id="KW-0413">Isomerase</keyword>
<dbReference type="InterPro" id="IPR014748">
    <property type="entry name" value="Enoyl-CoA_hydra_C"/>
</dbReference>
<dbReference type="Pfam" id="PF00378">
    <property type="entry name" value="ECH_1"/>
    <property type="match status" value="1"/>
</dbReference>
<dbReference type="GO" id="GO:0016836">
    <property type="term" value="F:hydro-lyase activity"/>
    <property type="evidence" value="ECO:0007669"/>
    <property type="project" value="UniProtKB-ARBA"/>
</dbReference>
<organism evidence="4 5">
    <name type="scientific">Alicycliphilus denitrificans (strain DSM 14773 / CIP 107495 / K601)</name>
    <dbReference type="NCBI Taxonomy" id="596154"/>
    <lineage>
        <taxon>Bacteria</taxon>
        <taxon>Pseudomonadati</taxon>
        <taxon>Pseudomonadota</taxon>
        <taxon>Betaproteobacteria</taxon>
        <taxon>Burkholderiales</taxon>
        <taxon>Comamonadaceae</taxon>
        <taxon>Alicycliphilus</taxon>
    </lineage>
</organism>
<dbReference type="SUPFAM" id="SSF52096">
    <property type="entry name" value="ClpP/crotonase"/>
    <property type="match status" value="1"/>
</dbReference>